<gene>
    <name evidence="3" type="ORF">GCM10023195_25130</name>
</gene>
<evidence type="ECO:0000256" key="1">
    <source>
        <dbReference type="SAM" id="Phobius"/>
    </source>
</evidence>
<feature type="transmembrane region" description="Helical" evidence="1">
    <location>
        <begin position="28"/>
        <end position="46"/>
    </location>
</feature>
<dbReference type="EMBL" id="BAABHJ010000005">
    <property type="protein sequence ID" value="GAA4606822.1"/>
    <property type="molecule type" value="Genomic_DNA"/>
</dbReference>
<accession>A0ABP8THM9</accession>
<keyword evidence="1" id="KW-0472">Membrane</keyword>
<proteinExistence type="predicted"/>
<evidence type="ECO:0000259" key="2">
    <source>
        <dbReference type="Pfam" id="PF10756"/>
    </source>
</evidence>
<protein>
    <recommendedName>
        <fullName evidence="2">Low molecular weight protein antigen 6 PH domain-containing protein</fullName>
    </recommendedName>
</protein>
<feature type="transmembrane region" description="Helical" evidence="1">
    <location>
        <begin position="186"/>
        <end position="209"/>
    </location>
</feature>
<dbReference type="RefSeq" id="WP_345353158.1">
    <property type="nucleotide sequence ID" value="NZ_BAABHJ010000005.1"/>
</dbReference>
<evidence type="ECO:0000313" key="4">
    <source>
        <dbReference type="Proteomes" id="UP001500212"/>
    </source>
</evidence>
<dbReference type="Proteomes" id="UP001500212">
    <property type="component" value="Unassembled WGS sequence"/>
</dbReference>
<keyword evidence="1" id="KW-0812">Transmembrane</keyword>
<dbReference type="Pfam" id="PF10756">
    <property type="entry name" value="bPH_6"/>
    <property type="match status" value="1"/>
</dbReference>
<evidence type="ECO:0000313" key="3">
    <source>
        <dbReference type="EMBL" id="GAA4606822.1"/>
    </source>
</evidence>
<dbReference type="InterPro" id="IPR019692">
    <property type="entry name" value="CFP-6_PH"/>
</dbReference>
<reference evidence="4" key="1">
    <citation type="journal article" date="2019" name="Int. J. Syst. Evol. Microbiol.">
        <title>The Global Catalogue of Microorganisms (GCM) 10K type strain sequencing project: providing services to taxonomists for standard genome sequencing and annotation.</title>
        <authorList>
            <consortium name="The Broad Institute Genomics Platform"/>
            <consortium name="The Broad Institute Genome Sequencing Center for Infectious Disease"/>
            <person name="Wu L."/>
            <person name="Ma J."/>
        </authorList>
    </citation>
    <scope>NUCLEOTIDE SEQUENCE [LARGE SCALE GENOMIC DNA]</scope>
    <source>
        <strain evidence="4">JCM 17938</strain>
    </source>
</reference>
<keyword evidence="4" id="KW-1185">Reference proteome</keyword>
<organism evidence="3 4">
    <name type="scientific">Actinoallomurus liliacearum</name>
    <dbReference type="NCBI Taxonomy" id="1080073"/>
    <lineage>
        <taxon>Bacteria</taxon>
        <taxon>Bacillati</taxon>
        <taxon>Actinomycetota</taxon>
        <taxon>Actinomycetes</taxon>
        <taxon>Streptosporangiales</taxon>
        <taxon>Thermomonosporaceae</taxon>
        <taxon>Actinoallomurus</taxon>
    </lineage>
</organism>
<comment type="caution">
    <text evidence="3">The sequence shown here is derived from an EMBL/GenBank/DDBJ whole genome shotgun (WGS) entry which is preliminary data.</text>
</comment>
<sequence>MAIALVTAAVFPKTPPGAKVFRSTAARFFGWAWMVFAAINLVDILWRGRDAASLVAAMVMLLGCGVAYVGALRPRIVADEEGVRLHNLLRDVEVPWRGVERVEGGDAVYVHGGGRRFRAFVLQISPRNRARFEAKARRQERKLPDHVADYVQGRTQTDFAVEQLRELAGERSRRGEDGGTEPTVTWAWPAVLAVAVPAVAFLVALVIALL</sequence>
<keyword evidence="1" id="KW-1133">Transmembrane helix</keyword>
<name>A0ABP8THM9_9ACTN</name>
<feature type="transmembrane region" description="Helical" evidence="1">
    <location>
        <begin position="53"/>
        <end position="71"/>
    </location>
</feature>
<feature type="domain" description="Low molecular weight protein antigen 6 PH" evidence="2">
    <location>
        <begin position="73"/>
        <end position="103"/>
    </location>
</feature>